<reference evidence="9 10" key="1">
    <citation type="submission" date="2020-01" db="EMBL/GenBank/DDBJ databases">
        <title>Complete genome sequence of a human oral phylogroup 1 Treponema sp. strain ATCC 700766, originally isolated from periodontitis dental plaque.</title>
        <authorList>
            <person name="Chan Y."/>
            <person name="Huo Y.-B."/>
            <person name="Yu X.-L."/>
            <person name="Zeng H."/>
            <person name="Leung W.-K."/>
            <person name="Watt R.M."/>
        </authorList>
    </citation>
    <scope>NUCLEOTIDE SEQUENCE [LARGE SCALE GENOMIC DNA]</scope>
    <source>
        <strain evidence="9 10">OMZ 804</strain>
    </source>
</reference>
<dbReference type="RefSeq" id="WP_162663578.1">
    <property type="nucleotide sequence ID" value="NZ_CP048020.1"/>
</dbReference>
<feature type="domain" description="Sigma-54 factor interaction" evidence="7">
    <location>
        <begin position="162"/>
        <end position="391"/>
    </location>
</feature>
<evidence type="ECO:0000259" key="7">
    <source>
        <dbReference type="PROSITE" id="PS50045"/>
    </source>
</evidence>
<dbReference type="InterPro" id="IPR009057">
    <property type="entry name" value="Homeodomain-like_sf"/>
</dbReference>
<dbReference type="InterPro" id="IPR013767">
    <property type="entry name" value="PAS_fold"/>
</dbReference>
<proteinExistence type="predicted"/>
<dbReference type="EMBL" id="CP048020">
    <property type="protein sequence ID" value="QHX43250.1"/>
    <property type="molecule type" value="Genomic_DNA"/>
</dbReference>
<protein>
    <recommendedName>
        <fullName evidence="6">HTH-type transcriptional regulatory protein TyrR</fullName>
    </recommendedName>
</protein>
<evidence type="ECO:0000256" key="6">
    <source>
        <dbReference type="ARBA" id="ARBA00029500"/>
    </source>
</evidence>
<sequence>MSEYECLRKDSCPIRLDAEKQLDSIIENMFDGIYITDGQANTLRANKAYEMITGICRDDVMGCNMKQLEESGTISQSGFLIAIRTGKPVTLQQKFSTGRQALITSTPVFGPDDKIEMVITNVRDMTEIHHLREEIESRNEERLRLHKELEHIRTQFLDKTDFIAADKVTLSIIRMADKVAPLDTTVMISGETGVGKEVFAQYVHSQSRRSKKSFISVNCGAIPANLIESELFGYERGAFTGADKNGKAGLFEVADQGTIFLDEIGELPLNMQVKLLRVLQEHEVKRIGGTKPIPVDIRVIAATNRNLEEMVKKKKFRKDLYYRMMVFPLHIPPLRERRNDIIPLAQLFLEQLNRKYAFHKYFSDAALRLMVGYEWPGNIRELRNIVERAVIVTDSDEITAMNTFITPCKPQTEPLYIPVKQPDSIHDLKAALADIEAEYIDFAYKTYGNVRLAAESLGMSHATFVRKRQRHTASRDIKEQPLA</sequence>
<dbReference type="PANTHER" id="PTHR32071:SF121">
    <property type="entry name" value="SIGMA L-DEPENDENT TRANSCRIPTIONAL REGULATOR YQIR-RELATED"/>
    <property type="match status" value="1"/>
</dbReference>
<dbReference type="Proteomes" id="UP000464374">
    <property type="component" value="Chromosome"/>
</dbReference>
<dbReference type="PROSITE" id="PS00675">
    <property type="entry name" value="SIGMA54_INTERACT_1"/>
    <property type="match status" value="1"/>
</dbReference>
<dbReference type="Gene3D" id="3.30.450.20">
    <property type="entry name" value="PAS domain"/>
    <property type="match status" value="1"/>
</dbReference>
<dbReference type="Pfam" id="PF18024">
    <property type="entry name" value="HTH_50"/>
    <property type="match status" value="1"/>
</dbReference>
<dbReference type="InterPro" id="IPR035965">
    <property type="entry name" value="PAS-like_dom_sf"/>
</dbReference>
<dbReference type="CDD" id="cd00009">
    <property type="entry name" value="AAA"/>
    <property type="match status" value="1"/>
</dbReference>
<dbReference type="SUPFAM" id="SSF46689">
    <property type="entry name" value="Homeodomain-like"/>
    <property type="match status" value="1"/>
</dbReference>
<evidence type="ECO:0000256" key="2">
    <source>
        <dbReference type="ARBA" id="ARBA00022797"/>
    </source>
</evidence>
<dbReference type="PROSITE" id="PS50112">
    <property type="entry name" value="PAS"/>
    <property type="match status" value="1"/>
</dbReference>
<dbReference type="InterPro" id="IPR002078">
    <property type="entry name" value="Sigma_54_int"/>
</dbReference>
<dbReference type="SMART" id="SM00382">
    <property type="entry name" value="AAA"/>
    <property type="match status" value="1"/>
</dbReference>
<evidence type="ECO:0000256" key="5">
    <source>
        <dbReference type="ARBA" id="ARBA00023163"/>
    </source>
</evidence>
<keyword evidence="1" id="KW-0547">Nucleotide-binding</keyword>
<dbReference type="GO" id="GO:0005524">
    <property type="term" value="F:ATP binding"/>
    <property type="evidence" value="ECO:0007669"/>
    <property type="project" value="UniProtKB-KW"/>
</dbReference>
<dbReference type="GO" id="GO:0003677">
    <property type="term" value="F:DNA binding"/>
    <property type="evidence" value="ECO:0007669"/>
    <property type="project" value="UniProtKB-KW"/>
</dbReference>
<dbReference type="Pfam" id="PF00158">
    <property type="entry name" value="Sigma54_activat"/>
    <property type="match status" value="1"/>
</dbReference>
<organism evidence="9 10">
    <name type="scientific">Treponema vincentii</name>
    <dbReference type="NCBI Taxonomy" id="69710"/>
    <lineage>
        <taxon>Bacteria</taxon>
        <taxon>Pseudomonadati</taxon>
        <taxon>Spirochaetota</taxon>
        <taxon>Spirochaetia</taxon>
        <taxon>Spirochaetales</taxon>
        <taxon>Treponemataceae</taxon>
        <taxon>Treponema</taxon>
    </lineage>
</organism>
<dbReference type="SUPFAM" id="SSF52540">
    <property type="entry name" value="P-loop containing nucleoside triphosphate hydrolases"/>
    <property type="match status" value="1"/>
</dbReference>
<dbReference type="InterPro" id="IPR025944">
    <property type="entry name" value="Sigma_54_int_dom_CS"/>
</dbReference>
<dbReference type="NCBIfam" id="TIGR00229">
    <property type="entry name" value="sensory_box"/>
    <property type="match status" value="1"/>
</dbReference>
<feature type="domain" description="PAS" evidence="8">
    <location>
        <begin position="18"/>
        <end position="62"/>
    </location>
</feature>
<dbReference type="InterPro" id="IPR003593">
    <property type="entry name" value="AAA+_ATPase"/>
</dbReference>
<dbReference type="Pfam" id="PF25601">
    <property type="entry name" value="AAA_lid_14"/>
    <property type="match status" value="1"/>
</dbReference>
<dbReference type="Gene3D" id="3.40.50.300">
    <property type="entry name" value="P-loop containing nucleotide triphosphate hydrolases"/>
    <property type="match status" value="1"/>
</dbReference>
<dbReference type="InterPro" id="IPR030828">
    <property type="entry name" value="HTH_TyrR"/>
</dbReference>
<evidence type="ECO:0000256" key="4">
    <source>
        <dbReference type="ARBA" id="ARBA00023015"/>
    </source>
</evidence>
<dbReference type="InterPro" id="IPR000014">
    <property type="entry name" value="PAS"/>
</dbReference>
<dbReference type="PROSITE" id="PS50045">
    <property type="entry name" value="SIGMA54_INTERACT_4"/>
    <property type="match status" value="1"/>
</dbReference>
<dbReference type="KEGG" id="trz:GWP43_07095"/>
<evidence type="ECO:0000313" key="9">
    <source>
        <dbReference type="EMBL" id="QHX43250.1"/>
    </source>
</evidence>
<dbReference type="InterPro" id="IPR027417">
    <property type="entry name" value="P-loop_NTPase"/>
</dbReference>
<accession>A0A6P1Y1V6</accession>
<evidence type="ECO:0000313" key="10">
    <source>
        <dbReference type="Proteomes" id="UP000464374"/>
    </source>
</evidence>
<dbReference type="InterPro" id="IPR025662">
    <property type="entry name" value="Sigma_54_int_dom_ATP-bd_1"/>
</dbReference>
<keyword evidence="4" id="KW-0805">Transcription regulation</keyword>
<dbReference type="CDD" id="cd00130">
    <property type="entry name" value="PAS"/>
    <property type="match status" value="1"/>
</dbReference>
<dbReference type="Pfam" id="PF00989">
    <property type="entry name" value="PAS"/>
    <property type="match status" value="1"/>
</dbReference>
<dbReference type="PANTHER" id="PTHR32071">
    <property type="entry name" value="TRANSCRIPTIONAL REGULATORY PROTEIN"/>
    <property type="match status" value="1"/>
</dbReference>
<keyword evidence="5" id="KW-0804">Transcription</keyword>
<dbReference type="AlphaFoldDB" id="A0A6P1Y1V6"/>
<name>A0A6P1Y1V6_9SPIR</name>
<dbReference type="SUPFAM" id="SSF55785">
    <property type="entry name" value="PYP-like sensor domain (PAS domain)"/>
    <property type="match status" value="1"/>
</dbReference>
<dbReference type="GO" id="GO:0006355">
    <property type="term" value="P:regulation of DNA-templated transcription"/>
    <property type="evidence" value="ECO:0007669"/>
    <property type="project" value="InterPro"/>
</dbReference>
<dbReference type="Gene3D" id="1.10.10.60">
    <property type="entry name" value="Homeodomain-like"/>
    <property type="match status" value="1"/>
</dbReference>
<evidence type="ECO:0000256" key="3">
    <source>
        <dbReference type="ARBA" id="ARBA00022840"/>
    </source>
</evidence>
<dbReference type="FunFam" id="3.40.50.300:FF:000006">
    <property type="entry name" value="DNA-binding transcriptional regulator NtrC"/>
    <property type="match status" value="1"/>
</dbReference>
<evidence type="ECO:0000256" key="1">
    <source>
        <dbReference type="ARBA" id="ARBA00022741"/>
    </source>
</evidence>
<dbReference type="InterPro" id="IPR058031">
    <property type="entry name" value="AAA_lid_NorR"/>
</dbReference>
<keyword evidence="2" id="KW-0058">Aromatic hydrocarbons catabolism</keyword>
<dbReference type="Gene3D" id="1.10.8.60">
    <property type="match status" value="1"/>
</dbReference>
<gene>
    <name evidence="9" type="ORF">GWP43_07095</name>
</gene>
<dbReference type="PROSITE" id="PS00688">
    <property type="entry name" value="SIGMA54_INTERACT_3"/>
    <property type="match status" value="1"/>
</dbReference>
<evidence type="ECO:0000259" key="8">
    <source>
        <dbReference type="PROSITE" id="PS50112"/>
    </source>
</evidence>
<keyword evidence="3" id="KW-0067">ATP-binding</keyword>